<gene>
    <name evidence="3" type="ORF">GRF29_28g2599761</name>
</gene>
<comment type="caution">
    <text evidence="3">The sequence shown here is derived from an EMBL/GenBank/DDBJ whole genome shotgun (WGS) entry which is preliminary data.</text>
</comment>
<organism evidence="3 4">
    <name type="scientific">Pseudopithomyces chartarum</name>
    <dbReference type="NCBI Taxonomy" id="1892770"/>
    <lineage>
        <taxon>Eukaryota</taxon>
        <taxon>Fungi</taxon>
        <taxon>Dikarya</taxon>
        <taxon>Ascomycota</taxon>
        <taxon>Pezizomycotina</taxon>
        <taxon>Dothideomycetes</taxon>
        <taxon>Pleosporomycetidae</taxon>
        <taxon>Pleosporales</taxon>
        <taxon>Massarineae</taxon>
        <taxon>Didymosphaeriaceae</taxon>
        <taxon>Pseudopithomyces</taxon>
    </lineage>
</organism>
<dbReference type="PANTHER" id="PTHR38111">
    <property type="entry name" value="ZN(2)-C6 FUNGAL-TYPE DOMAIN-CONTAINING PROTEIN-RELATED"/>
    <property type="match status" value="1"/>
</dbReference>
<dbReference type="InterPro" id="IPR053178">
    <property type="entry name" value="Osmoadaptation_assoc"/>
</dbReference>
<evidence type="ECO:0000313" key="4">
    <source>
        <dbReference type="Proteomes" id="UP001280581"/>
    </source>
</evidence>
<evidence type="ECO:0000256" key="1">
    <source>
        <dbReference type="SAM" id="MobiDB-lite"/>
    </source>
</evidence>
<sequence length="422" mass="48525">MMNAIQYVDRAKEDETLFATYLLTLYEVFVGITSGHGFFYHVQGLLHLLKQRGPDSFGNRLNMQLFHAIRYNSLSIGYHVRKGSMLDAPEWMAVTSKASKIDPYVALIDLCIQIPRLLERTDKLDPTDVSSANTLIEDSLSLAASAKAWFAGFEKHGPRYTSMDVDDFEGFKNICEDRTFDSAYNFYAFGAGICYMIYWMSMLILQSNTFKLCMKFRSLQPKEMYLWDRELGGYADSSSSQPALFHIIGDNGRPLQNPPRITSYFLHNISRRLHRPNKTNTSPSISYHPPMRTPCIIAPLHLLFVQPHILLIHHTSFLIFMPFILYHPSIVPSRPPPSLLQPITQRRPHRRHTPVTPLYQLPLPSSCYPALLRNKKPRPHHGPIGSQRHRSSYTPSICNTTRSYDRDLRAAHRCKPIFDLRN</sequence>
<dbReference type="EMBL" id="WVTA01000004">
    <property type="protein sequence ID" value="KAK3214282.1"/>
    <property type="molecule type" value="Genomic_DNA"/>
</dbReference>
<dbReference type="Proteomes" id="UP001280581">
    <property type="component" value="Unassembled WGS sequence"/>
</dbReference>
<reference evidence="3 4" key="1">
    <citation type="submission" date="2021-02" db="EMBL/GenBank/DDBJ databases">
        <title>Genome assembly of Pseudopithomyces chartarum.</title>
        <authorList>
            <person name="Jauregui R."/>
            <person name="Singh J."/>
            <person name="Voisey C."/>
        </authorList>
    </citation>
    <scope>NUCLEOTIDE SEQUENCE [LARGE SCALE GENOMIC DNA]</scope>
    <source>
        <strain evidence="3 4">AGR01</strain>
    </source>
</reference>
<feature type="compositionally biased region" description="Basic residues" evidence="1">
    <location>
        <begin position="376"/>
        <end position="391"/>
    </location>
</feature>
<keyword evidence="2" id="KW-1133">Transmembrane helix</keyword>
<dbReference type="AlphaFoldDB" id="A0AAN6RJR8"/>
<evidence type="ECO:0000313" key="3">
    <source>
        <dbReference type="EMBL" id="KAK3214282.1"/>
    </source>
</evidence>
<keyword evidence="4" id="KW-1185">Reference proteome</keyword>
<accession>A0AAN6RJR8</accession>
<evidence type="ECO:0000256" key="2">
    <source>
        <dbReference type="SAM" id="Phobius"/>
    </source>
</evidence>
<keyword evidence="2" id="KW-0472">Membrane</keyword>
<keyword evidence="2" id="KW-0812">Transmembrane</keyword>
<name>A0AAN6RJR8_9PLEO</name>
<dbReference type="PANTHER" id="PTHR38111:SF2">
    <property type="entry name" value="FINGER DOMAIN PROTEIN, PUTATIVE (AFU_ORTHOLOGUE AFUA_1G01560)-RELATED"/>
    <property type="match status" value="1"/>
</dbReference>
<feature type="region of interest" description="Disordered" evidence="1">
    <location>
        <begin position="376"/>
        <end position="396"/>
    </location>
</feature>
<feature type="transmembrane region" description="Helical" evidence="2">
    <location>
        <begin position="184"/>
        <end position="205"/>
    </location>
</feature>
<protein>
    <submittedName>
        <fullName evidence="3">Uncharacterized protein</fullName>
    </submittedName>
</protein>
<proteinExistence type="predicted"/>